<evidence type="ECO:0008006" key="5">
    <source>
        <dbReference type="Google" id="ProtNLM"/>
    </source>
</evidence>
<evidence type="ECO:0000313" key="4">
    <source>
        <dbReference type="Proteomes" id="UP000295351"/>
    </source>
</evidence>
<reference evidence="3 4" key="1">
    <citation type="submission" date="2019-03" db="EMBL/GenBank/DDBJ databases">
        <title>Genomic Encyclopedia of Type Strains, Phase IV (KMG-IV): sequencing the most valuable type-strain genomes for metagenomic binning, comparative biology and taxonomic classification.</title>
        <authorList>
            <person name="Goeker M."/>
        </authorList>
    </citation>
    <scope>NUCLEOTIDE SEQUENCE [LARGE SCALE GENOMIC DNA]</scope>
    <source>
        <strain evidence="3 4">DSM 18401</strain>
    </source>
</reference>
<sequence>MNAFRARREAKGRIDLLPPEPKTPARRSARPFPARLEVVDADFVVIRSTAARTSNDNHRPIRPKPAEAQPHPLPLRIAAAGARLCEAGLQLLPGRAFAGLVTAAFIVVFAYAGGLSALKAALPTGEPGETLRIADVITTVDDRNGMKVLAVYGRLTNGGDAVAAVPPVDIVFEGADKTLRHRLALETATLAPGASETFALRIPHSGGKVPKVSVSLAAEGAPAR</sequence>
<dbReference type="Proteomes" id="UP000295351">
    <property type="component" value="Unassembled WGS sequence"/>
</dbReference>
<feature type="compositionally biased region" description="Basic and acidic residues" evidence="1">
    <location>
        <begin position="1"/>
        <end position="14"/>
    </location>
</feature>
<comment type="caution">
    <text evidence="3">The sequence shown here is derived from an EMBL/GenBank/DDBJ whole genome shotgun (WGS) entry which is preliminary data.</text>
</comment>
<gene>
    <name evidence="3" type="ORF">EV665_107254</name>
</gene>
<name>A0A4R2CUZ7_SHIGR</name>
<evidence type="ECO:0000313" key="3">
    <source>
        <dbReference type="EMBL" id="TCN45418.1"/>
    </source>
</evidence>
<dbReference type="EMBL" id="SLVX01000007">
    <property type="protein sequence ID" value="TCN45418.1"/>
    <property type="molecule type" value="Genomic_DNA"/>
</dbReference>
<keyword evidence="2" id="KW-1133">Transmembrane helix</keyword>
<proteinExistence type="predicted"/>
<evidence type="ECO:0000256" key="1">
    <source>
        <dbReference type="SAM" id="MobiDB-lite"/>
    </source>
</evidence>
<organism evidence="3 4">
    <name type="scientific">Shinella granuli</name>
    <dbReference type="NCBI Taxonomy" id="323621"/>
    <lineage>
        <taxon>Bacteria</taxon>
        <taxon>Pseudomonadati</taxon>
        <taxon>Pseudomonadota</taxon>
        <taxon>Alphaproteobacteria</taxon>
        <taxon>Hyphomicrobiales</taxon>
        <taxon>Rhizobiaceae</taxon>
        <taxon>Shinella</taxon>
    </lineage>
</organism>
<accession>A0A4R2CUZ7</accession>
<keyword evidence="2" id="KW-0812">Transmembrane</keyword>
<dbReference type="AlphaFoldDB" id="A0A4R2CUZ7"/>
<feature type="region of interest" description="Disordered" evidence="1">
    <location>
        <begin position="1"/>
        <end position="31"/>
    </location>
</feature>
<feature type="transmembrane region" description="Helical" evidence="2">
    <location>
        <begin position="96"/>
        <end position="118"/>
    </location>
</feature>
<keyword evidence="4" id="KW-1185">Reference proteome</keyword>
<keyword evidence="2" id="KW-0472">Membrane</keyword>
<dbReference type="RefSeq" id="WP_133034582.1">
    <property type="nucleotide sequence ID" value="NZ_BAABEI010000012.1"/>
</dbReference>
<protein>
    <recommendedName>
        <fullName evidence="5">DUF3426 domain-containing protein</fullName>
    </recommendedName>
</protein>
<evidence type="ECO:0000256" key="2">
    <source>
        <dbReference type="SAM" id="Phobius"/>
    </source>
</evidence>